<gene>
    <name evidence="2" type="ORF">RDI58_007139</name>
</gene>
<comment type="caution">
    <text evidence="2">The sequence shown here is derived from an EMBL/GenBank/DDBJ whole genome shotgun (WGS) entry which is preliminary data.</text>
</comment>
<protein>
    <submittedName>
        <fullName evidence="2">Uncharacterized protein</fullName>
    </submittedName>
</protein>
<proteinExistence type="predicted"/>
<organism evidence="2 3">
    <name type="scientific">Solanum bulbocastanum</name>
    <name type="common">Wild potato</name>
    <dbReference type="NCBI Taxonomy" id="147425"/>
    <lineage>
        <taxon>Eukaryota</taxon>
        <taxon>Viridiplantae</taxon>
        <taxon>Streptophyta</taxon>
        <taxon>Embryophyta</taxon>
        <taxon>Tracheophyta</taxon>
        <taxon>Spermatophyta</taxon>
        <taxon>Magnoliopsida</taxon>
        <taxon>eudicotyledons</taxon>
        <taxon>Gunneridae</taxon>
        <taxon>Pentapetalae</taxon>
        <taxon>asterids</taxon>
        <taxon>lamiids</taxon>
        <taxon>Solanales</taxon>
        <taxon>Solanaceae</taxon>
        <taxon>Solanoideae</taxon>
        <taxon>Solaneae</taxon>
        <taxon>Solanum</taxon>
    </lineage>
</organism>
<accession>A0AAN8U0F4</accession>
<sequence>MLPTSLSMGAGLVYPNCVVDQGLIYDATPQDYVNLLCSMNFPEKPFKTIARKSITHHLLLSTSQMGTTLGWSRNSGESSQMLDMQPKATLNSTKHNLVQSPGGKERSSHRKKFYSNSSNA</sequence>
<dbReference type="EMBL" id="JBANQN010000003">
    <property type="protein sequence ID" value="KAK6793686.1"/>
    <property type="molecule type" value="Genomic_DNA"/>
</dbReference>
<dbReference type="Proteomes" id="UP001371456">
    <property type="component" value="Unassembled WGS sequence"/>
</dbReference>
<keyword evidence="3" id="KW-1185">Reference proteome</keyword>
<dbReference type="AlphaFoldDB" id="A0AAN8U0F4"/>
<feature type="compositionally biased region" description="Polar residues" evidence="1">
    <location>
        <begin position="67"/>
        <end position="99"/>
    </location>
</feature>
<name>A0AAN8U0F4_SOLBU</name>
<reference evidence="2 3" key="1">
    <citation type="submission" date="2024-02" db="EMBL/GenBank/DDBJ databases">
        <title>de novo genome assembly of Solanum bulbocastanum strain 11H21.</title>
        <authorList>
            <person name="Hosaka A.J."/>
        </authorList>
    </citation>
    <scope>NUCLEOTIDE SEQUENCE [LARGE SCALE GENOMIC DNA]</scope>
    <source>
        <tissue evidence="2">Young leaves</tissue>
    </source>
</reference>
<evidence type="ECO:0000313" key="2">
    <source>
        <dbReference type="EMBL" id="KAK6793686.1"/>
    </source>
</evidence>
<feature type="region of interest" description="Disordered" evidence="1">
    <location>
        <begin position="67"/>
        <end position="120"/>
    </location>
</feature>
<evidence type="ECO:0000313" key="3">
    <source>
        <dbReference type="Proteomes" id="UP001371456"/>
    </source>
</evidence>
<evidence type="ECO:0000256" key="1">
    <source>
        <dbReference type="SAM" id="MobiDB-lite"/>
    </source>
</evidence>